<reference evidence="16" key="1">
    <citation type="journal article" date="2019" name="Int. J. Syst. Evol. Microbiol.">
        <title>The Global Catalogue of Microorganisms (GCM) 10K type strain sequencing project: providing services to taxonomists for standard genome sequencing and annotation.</title>
        <authorList>
            <consortium name="The Broad Institute Genomics Platform"/>
            <consortium name="The Broad Institute Genome Sequencing Center for Infectious Disease"/>
            <person name="Wu L."/>
            <person name="Ma J."/>
        </authorList>
    </citation>
    <scope>NUCLEOTIDE SEQUENCE [LARGE SCALE GENOMIC DNA]</scope>
    <source>
        <strain evidence="16">JCM 4816</strain>
    </source>
</reference>
<keyword evidence="9" id="KW-0902">Two-component regulatory system</keyword>
<dbReference type="InterPro" id="IPR003594">
    <property type="entry name" value="HATPase_dom"/>
</dbReference>
<proteinExistence type="predicted"/>
<dbReference type="InterPro" id="IPR003660">
    <property type="entry name" value="HAMP_dom"/>
</dbReference>
<evidence type="ECO:0000256" key="5">
    <source>
        <dbReference type="ARBA" id="ARBA00022679"/>
    </source>
</evidence>
<dbReference type="Gene3D" id="3.30.565.10">
    <property type="entry name" value="Histidine kinase-like ATPase, C-terminal domain"/>
    <property type="match status" value="1"/>
</dbReference>
<dbReference type="InterPro" id="IPR005467">
    <property type="entry name" value="His_kinase_dom"/>
</dbReference>
<comment type="subcellular location">
    <subcellularLocation>
        <location evidence="2">Cell membrane</location>
    </subcellularLocation>
</comment>
<dbReference type="InterPro" id="IPR003661">
    <property type="entry name" value="HisK_dim/P_dom"/>
</dbReference>
<evidence type="ECO:0000259" key="14">
    <source>
        <dbReference type="PROSITE" id="PS50885"/>
    </source>
</evidence>
<keyword evidence="16" id="KW-1185">Reference proteome</keyword>
<comment type="catalytic activity">
    <reaction evidence="1">
        <text>ATP + protein L-histidine = ADP + protein N-phospho-L-histidine.</text>
        <dbReference type="EC" id="2.7.13.3"/>
    </reaction>
</comment>
<sequence>MTSPRAWLRRWSTWSLRTRLLVTTTVMLALVSAVIVLVTTVVLRAQLNANLTDKLEQARSAPFMQQGAALVNFPQISPAKAVAVVVTDGQVTDSGRTSSENTGAFNPRSAPPTLTQAQQQALLAVPDDGRDHSVSVPGLGDYLVTVAHDHEPNGGGSGRYAVIGLSEQETQSITSQLVLTETVVAVLGVILTGFLSVAVIRISLRPLDRVAATAVRISRLPLDKGEVGELARVPEADTDARTESGQVGASLNRMIDHVSAALAARHASETRVRQFVADASHELRTPLASIRGYAELTRRGKEVVPPDTAYALGRIESEAGRMTGMVEDLLLLARLDAGRPLEREPLDLSPLVVDAVRDAHAAGPGHRWQVDVPDDPVIVQGDEHRLHQILVNLLANAGKHTPEGTAVTARVRNRADGRREITVADNGPGIPESLLPVVFERFARGDGSRSRAAGSTGLGLAIVSAVVQAHGGQVSVASSTQAPSGTTFTVLLPGG</sequence>
<accession>A0ABW1FW02</accession>
<keyword evidence="4" id="KW-0597">Phosphoprotein</keyword>
<evidence type="ECO:0000313" key="16">
    <source>
        <dbReference type="Proteomes" id="UP001596174"/>
    </source>
</evidence>
<dbReference type="GO" id="GO:0016301">
    <property type="term" value="F:kinase activity"/>
    <property type="evidence" value="ECO:0007669"/>
    <property type="project" value="UniProtKB-KW"/>
</dbReference>
<dbReference type="SMART" id="SM00387">
    <property type="entry name" value="HATPase_c"/>
    <property type="match status" value="1"/>
</dbReference>
<dbReference type="SUPFAM" id="SSF55874">
    <property type="entry name" value="ATPase domain of HSP90 chaperone/DNA topoisomerase II/histidine kinase"/>
    <property type="match status" value="1"/>
</dbReference>
<dbReference type="SMART" id="SM00304">
    <property type="entry name" value="HAMP"/>
    <property type="match status" value="1"/>
</dbReference>
<feature type="domain" description="HAMP" evidence="14">
    <location>
        <begin position="201"/>
        <end position="263"/>
    </location>
</feature>
<dbReference type="Proteomes" id="UP001596174">
    <property type="component" value="Unassembled WGS sequence"/>
</dbReference>
<evidence type="ECO:0000256" key="3">
    <source>
        <dbReference type="ARBA" id="ARBA00012438"/>
    </source>
</evidence>
<keyword evidence="7 15" id="KW-0418">Kinase</keyword>
<evidence type="ECO:0000256" key="9">
    <source>
        <dbReference type="ARBA" id="ARBA00023012"/>
    </source>
</evidence>
<dbReference type="Pfam" id="PF00512">
    <property type="entry name" value="HisKA"/>
    <property type="match status" value="1"/>
</dbReference>
<dbReference type="InterPro" id="IPR036097">
    <property type="entry name" value="HisK_dim/P_sf"/>
</dbReference>
<feature type="compositionally biased region" description="Polar residues" evidence="11">
    <location>
        <begin position="92"/>
        <end position="104"/>
    </location>
</feature>
<evidence type="ECO:0000259" key="13">
    <source>
        <dbReference type="PROSITE" id="PS50109"/>
    </source>
</evidence>
<dbReference type="SUPFAM" id="SSF47384">
    <property type="entry name" value="Homodimeric domain of signal transducing histidine kinase"/>
    <property type="match status" value="1"/>
</dbReference>
<keyword evidence="10 12" id="KW-0472">Membrane</keyword>
<dbReference type="RefSeq" id="WP_380578210.1">
    <property type="nucleotide sequence ID" value="NZ_JBHSQJ010000001.1"/>
</dbReference>
<keyword evidence="6 12" id="KW-0812">Transmembrane</keyword>
<evidence type="ECO:0000256" key="8">
    <source>
        <dbReference type="ARBA" id="ARBA00022989"/>
    </source>
</evidence>
<feature type="region of interest" description="Disordered" evidence="11">
    <location>
        <begin position="92"/>
        <end position="111"/>
    </location>
</feature>
<evidence type="ECO:0000256" key="12">
    <source>
        <dbReference type="SAM" id="Phobius"/>
    </source>
</evidence>
<comment type="caution">
    <text evidence="15">The sequence shown here is derived from an EMBL/GenBank/DDBJ whole genome shotgun (WGS) entry which is preliminary data.</text>
</comment>
<dbReference type="Gene3D" id="6.10.340.10">
    <property type="match status" value="1"/>
</dbReference>
<evidence type="ECO:0000256" key="2">
    <source>
        <dbReference type="ARBA" id="ARBA00004236"/>
    </source>
</evidence>
<evidence type="ECO:0000256" key="4">
    <source>
        <dbReference type="ARBA" id="ARBA00022553"/>
    </source>
</evidence>
<evidence type="ECO:0000256" key="7">
    <source>
        <dbReference type="ARBA" id="ARBA00022777"/>
    </source>
</evidence>
<dbReference type="InterPro" id="IPR004358">
    <property type="entry name" value="Sig_transdc_His_kin-like_C"/>
</dbReference>
<dbReference type="SMART" id="SM00388">
    <property type="entry name" value="HisKA"/>
    <property type="match status" value="1"/>
</dbReference>
<dbReference type="PROSITE" id="PS50885">
    <property type="entry name" value="HAMP"/>
    <property type="match status" value="1"/>
</dbReference>
<feature type="transmembrane region" description="Helical" evidence="12">
    <location>
        <begin position="20"/>
        <end position="43"/>
    </location>
</feature>
<feature type="domain" description="Histidine kinase" evidence="13">
    <location>
        <begin position="278"/>
        <end position="495"/>
    </location>
</feature>
<keyword evidence="8 12" id="KW-1133">Transmembrane helix</keyword>
<dbReference type="PANTHER" id="PTHR45436">
    <property type="entry name" value="SENSOR HISTIDINE KINASE YKOH"/>
    <property type="match status" value="1"/>
</dbReference>
<evidence type="ECO:0000256" key="11">
    <source>
        <dbReference type="SAM" id="MobiDB-lite"/>
    </source>
</evidence>
<gene>
    <name evidence="15" type="ORF">ACFP3V_00040</name>
</gene>
<dbReference type="PRINTS" id="PR00344">
    <property type="entry name" value="BCTRLSENSOR"/>
</dbReference>
<evidence type="ECO:0000313" key="15">
    <source>
        <dbReference type="EMBL" id="MFC5905614.1"/>
    </source>
</evidence>
<dbReference type="PANTHER" id="PTHR45436:SF5">
    <property type="entry name" value="SENSOR HISTIDINE KINASE TRCS"/>
    <property type="match status" value="1"/>
</dbReference>
<dbReference type="InterPro" id="IPR036890">
    <property type="entry name" value="HATPase_C_sf"/>
</dbReference>
<evidence type="ECO:0000256" key="1">
    <source>
        <dbReference type="ARBA" id="ARBA00000085"/>
    </source>
</evidence>
<dbReference type="Pfam" id="PF02518">
    <property type="entry name" value="HATPase_c"/>
    <property type="match status" value="1"/>
</dbReference>
<dbReference type="EC" id="2.7.13.3" evidence="3"/>
<protein>
    <recommendedName>
        <fullName evidence="3">histidine kinase</fullName>
        <ecNumber evidence="3">2.7.13.3</ecNumber>
    </recommendedName>
</protein>
<dbReference type="PROSITE" id="PS50109">
    <property type="entry name" value="HIS_KIN"/>
    <property type="match status" value="1"/>
</dbReference>
<dbReference type="CDD" id="cd00075">
    <property type="entry name" value="HATPase"/>
    <property type="match status" value="1"/>
</dbReference>
<keyword evidence="5" id="KW-0808">Transferase</keyword>
<organism evidence="15 16">
    <name type="scientific">Streptacidiphilus monticola</name>
    <dbReference type="NCBI Taxonomy" id="2161674"/>
    <lineage>
        <taxon>Bacteria</taxon>
        <taxon>Bacillati</taxon>
        <taxon>Actinomycetota</taxon>
        <taxon>Actinomycetes</taxon>
        <taxon>Kitasatosporales</taxon>
        <taxon>Streptomycetaceae</taxon>
        <taxon>Streptacidiphilus</taxon>
    </lineage>
</organism>
<dbReference type="EMBL" id="JBHSQJ010000001">
    <property type="protein sequence ID" value="MFC5905614.1"/>
    <property type="molecule type" value="Genomic_DNA"/>
</dbReference>
<evidence type="ECO:0000256" key="6">
    <source>
        <dbReference type="ARBA" id="ARBA00022692"/>
    </source>
</evidence>
<evidence type="ECO:0000256" key="10">
    <source>
        <dbReference type="ARBA" id="ARBA00023136"/>
    </source>
</evidence>
<dbReference type="CDD" id="cd00082">
    <property type="entry name" value="HisKA"/>
    <property type="match status" value="1"/>
</dbReference>
<dbReference type="Gene3D" id="1.10.287.130">
    <property type="match status" value="1"/>
</dbReference>
<name>A0ABW1FW02_9ACTN</name>
<dbReference type="InterPro" id="IPR050428">
    <property type="entry name" value="TCS_sensor_his_kinase"/>
</dbReference>